<dbReference type="Gene3D" id="3.40.50.300">
    <property type="entry name" value="P-loop containing nucleotide triphosphate hydrolases"/>
    <property type="match status" value="1"/>
</dbReference>
<name>A0ABS0PJ96_9BRAD</name>
<protein>
    <submittedName>
        <fullName evidence="2">AAA family ATPase</fullName>
    </submittedName>
</protein>
<keyword evidence="1" id="KW-0175">Coiled coil</keyword>
<feature type="coiled-coil region" evidence="1">
    <location>
        <begin position="846"/>
        <end position="880"/>
    </location>
</feature>
<dbReference type="CDD" id="cd00267">
    <property type="entry name" value="ABC_ATPase"/>
    <property type="match status" value="1"/>
</dbReference>
<evidence type="ECO:0000313" key="2">
    <source>
        <dbReference type="EMBL" id="MBH5397273.1"/>
    </source>
</evidence>
<keyword evidence="3" id="KW-1185">Reference proteome</keyword>
<sequence>MTLLAWSTELPSWQRDALRRIAINDSLSDAERAAICARLKHAHGIAVECETGCVHLDAAHLPAQADAEGATVLCGIGPVEHVDRLAAGQELRFGVDGITLIYGDNGAGKSGYSRIAKKLCLARVIDPLQGDVFADQASPPARVRVRYRLPGAAEPQAEDWVDGQPRPAALARMMVLDSANARVYIDGKNEITYLPREIEIATRLGELCTSLSAELQTEADAIARRLRVAFGAGYAQTTLAGRLVARLSLETLLGALPDEAALRDAAIWDGARQDELAKLTLELAQDPVAQAAARRRIIAVLEALAAEIDGITRALDADAIGRLRARMAGAAEAAAAAGLAAQELFAGEPIPQTGEGAWEQLYRIARQFAAESGVRGLDEAFQQGDPCPVCQRDLDDQAVERLKRFDAFVRDAAATAADAASAELEATMEELGRVRLSTTAELDRNLAEYRALGGGEAGLADALREFMAGADQRRTATLAAGQALQLDALPELPPSPADAVRAEIARLSDEAAALEARPAQDPARLARAGELRDAERLAGEIDAVLARRADLELRQRLLSCRTALDTRRISQFATRRRGELVTPELRERIMAEIQRLDLGHVPFRFGEATERGRNLFDVALDAHRPAVKNRVLSEGEQRALGIACFLAEMSRIPGHHGIIVDDPVTSLDHQRLRKVAERLVEEAAAGRQVIVFTHHLIFYQEILSAAAARVPQVKKIVNLIGKSDGRFGLVSEDDEPWIAKKVVKRIEALRTRLRAIPAAMNRESDEFRRIAKDFYTDLRETWERLVEEVLLNGVVERFSSGVKTQSLKEVLVEDGDYQRIFSNMKRVSEMSGHDMAAGRQIPIPDLAEMRRDLEAIDAYRTELQRRKNDLRARRQALEEPPVARVE</sequence>
<dbReference type="EMBL" id="JACCHP010000003">
    <property type="protein sequence ID" value="MBH5397273.1"/>
    <property type="molecule type" value="Genomic_DNA"/>
</dbReference>
<dbReference type="RefSeq" id="WP_197958659.1">
    <property type="nucleotide sequence ID" value="NZ_JACCHP010000003.1"/>
</dbReference>
<comment type="caution">
    <text evidence="2">The sequence shown here is derived from an EMBL/GenBank/DDBJ whole genome shotgun (WGS) entry which is preliminary data.</text>
</comment>
<evidence type="ECO:0000256" key="1">
    <source>
        <dbReference type="SAM" id="Coils"/>
    </source>
</evidence>
<feature type="coiled-coil region" evidence="1">
    <location>
        <begin position="497"/>
        <end position="554"/>
    </location>
</feature>
<gene>
    <name evidence="2" type="ORF">HZZ13_05625</name>
</gene>
<accession>A0ABS0PJ96</accession>
<dbReference type="SUPFAM" id="SSF52540">
    <property type="entry name" value="P-loop containing nucleoside triphosphate hydrolases"/>
    <property type="match status" value="1"/>
</dbReference>
<reference evidence="2 3" key="1">
    <citation type="submission" date="2020-07" db="EMBL/GenBank/DDBJ databases">
        <title>Bradyrhizobium diversity isolated from nodules of indigenous legumes of Western Australia.</title>
        <authorList>
            <person name="Klepa M.S."/>
        </authorList>
    </citation>
    <scope>NUCLEOTIDE SEQUENCE [LARGE SCALE GENOMIC DNA]</scope>
    <source>
        <strain evidence="2 3">CNPSo 4010</strain>
    </source>
</reference>
<organism evidence="2 3">
    <name type="scientific">Bradyrhizobium agreste</name>
    <dbReference type="NCBI Taxonomy" id="2751811"/>
    <lineage>
        <taxon>Bacteria</taxon>
        <taxon>Pseudomonadati</taxon>
        <taxon>Pseudomonadota</taxon>
        <taxon>Alphaproteobacteria</taxon>
        <taxon>Hyphomicrobiales</taxon>
        <taxon>Nitrobacteraceae</taxon>
        <taxon>Bradyrhizobium</taxon>
    </lineage>
</organism>
<evidence type="ECO:0000313" key="3">
    <source>
        <dbReference type="Proteomes" id="UP000807370"/>
    </source>
</evidence>
<dbReference type="Proteomes" id="UP000807370">
    <property type="component" value="Unassembled WGS sequence"/>
</dbReference>
<proteinExistence type="predicted"/>
<dbReference type="InterPro" id="IPR027417">
    <property type="entry name" value="P-loop_NTPase"/>
</dbReference>